<gene>
    <name evidence="1" type="ORF">CONPUDRAFT_157724</name>
</gene>
<evidence type="ECO:0000313" key="1">
    <source>
        <dbReference type="EMBL" id="EIW77475.1"/>
    </source>
</evidence>
<dbReference type="KEGG" id="cput:CONPUDRAFT_157724"/>
<dbReference type="RefSeq" id="XP_007772834.1">
    <property type="nucleotide sequence ID" value="XM_007774644.1"/>
</dbReference>
<organism evidence="1 2">
    <name type="scientific">Coniophora puteana (strain RWD-64-598)</name>
    <name type="common">Brown rot fungus</name>
    <dbReference type="NCBI Taxonomy" id="741705"/>
    <lineage>
        <taxon>Eukaryota</taxon>
        <taxon>Fungi</taxon>
        <taxon>Dikarya</taxon>
        <taxon>Basidiomycota</taxon>
        <taxon>Agaricomycotina</taxon>
        <taxon>Agaricomycetes</taxon>
        <taxon>Agaricomycetidae</taxon>
        <taxon>Boletales</taxon>
        <taxon>Coniophorineae</taxon>
        <taxon>Coniophoraceae</taxon>
        <taxon>Coniophora</taxon>
    </lineage>
</organism>
<proteinExistence type="predicted"/>
<evidence type="ECO:0000313" key="2">
    <source>
        <dbReference type="Proteomes" id="UP000053558"/>
    </source>
</evidence>
<dbReference type="EMBL" id="JH711584">
    <property type="protein sequence ID" value="EIW77475.1"/>
    <property type="molecule type" value="Genomic_DNA"/>
</dbReference>
<reference evidence="2" key="1">
    <citation type="journal article" date="2012" name="Science">
        <title>The Paleozoic origin of enzymatic lignin decomposition reconstructed from 31 fungal genomes.</title>
        <authorList>
            <person name="Floudas D."/>
            <person name="Binder M."/>
            <person name="Riley R."/>
            <person name="Barry K."/>
            <person name="Blanchette R.A."/>
            <person name="Henrissat B."/>
            <person name="Martinez A.T."/>
            <person name="Otillar R."/>
            <person name="Spatafora J.W."/>
            <person name="Yadav J.S."/>
            <person name="Aerts A."/>
            <person name="Benoit I."/>
            <person name="Boyd A."/>
            <person name="Carlson A."/>
            <person name="Copeland A."/>
            <person name="Coutinho P.M."/>
            <person name="de Vries R.P."/>
            <person name="Ferreira P."/>
            <person name="Findley K."/>
            <person name="Foster B."/>
            <person name="Gaskell J."/>
            <person name="Glotzer D."/>
            <person name="Gorecki P."/>
            <person name="Heitman J."/>
            <person name="Hesse C."/>
            <person name="Hori C."/>
            <person name="Igarashi K."/>
            <person name="Jurgens J.A."/>
            <person name="Kallen N."/>
            <person name="Kersten P."/>
            <person name="Kohler A."/>
            <person name="Kuees U."/>
            <person name="Kumar T.K.A."/>
            <person name="Kuo A."/>
            <person name="LaButti K."/>
            <person name="Larrondo L.F."/>
            <person name="Lindquist E."/>
            <person name="Ling A."/>
            <person name="Lombard V."/>
            <person name="Lucas S."/>
            <person name="Lundell T."/>
            <person name="Martin R."/>
            <person name="McLaughlin D.J."/>
            <person name="Morgenstern I."/>
            <person name="Morin E."/>
            <person name="Murat C."/>
            <person name="Nagy L.G."/>
            <person name="Nolan M."/>
            <person name="Ohm R.A."/>
            <person name="Patyshakuliyeva A."/>
            <person name="Rokas A."/>
            <person name="Ruiz-Duenas F.J."/>
            <person name="Sabat G."/>
            <person name="Salamov A."/>
            <person name="Samejima M."/>
            <person name="Schmutz J."/>
            <person name="Slot J.C."/>
            <person name="St John F."/>
            <person name="Stenlid J."/>
            <person name="Sun H."/>
            <person name="Sun S."/>
            <person name="Syed K."/>
            <person name="Tsang A."/>
            <person name="Wiebenga A."/>
            <person name="Young D."/>
            <person name="Pisabarro A."/>
            <person name="Eastwood D.C."/>
            <person name="Martin F."/>
            <person name="Cullen D."/>
            <person name="Grigoriev I.V."/>
            <person name="Hibbett D.S."/>
        </authorList>
    </citation>
    <scope>NUCLEOTIDE SEQUENCE [LARGE SCALE GENOMIC DNA]</scope>
    <source>
        <strain evidence="2">RWD-64-598 SS2</strain>
    </source>
</reference>
<protein>
    <submittedName>
        <fullName evidence="1">Uncharacterized protein</fullName>
    </submittedName>
</protein>
<comment type="caution">
    <text evidence="1">The sequence shown here is derived from an EMBL/GenBank/DDBJ whole genome shotgun (WGS) entry which is preliminary data.</text>
</comment>
<keyword evidence="2" id="KW-1185">Reference proteome</keyword>
<dbReference type="AlphaFoldDB" id="A0A5M3MFT4"/>
<name>A0A5M3MFT4_CONPW</name>
<accession>A0A5M3MFT4</accession>
<dbReference type="GeneID" id="19203806"/>
<dbReference type="Proteomes" id="UP000053558">
    <property type="component" value="Unassembled WGS sequence"/>
</dbReference>
<sequence length="121" mass="13883">MDIHLALQMRGIDLEQELVQHIYDEIPIRLLSVSTGQLIDCEFVIAHFRDAVFENVLHVPHDLAEYDGGSDPPPFTECYKVHVRSVFQLTVAYAVLSHRWSRGETTYQGFINSLEPTEKVK</sequence>